<gene>
    <name evidence="1" type="ORF">SS1G_00869</name>
</gene>
<organism evidence="1 2">
    <name type="scientific">Sclerotinia sclerotiorum (strain ATCC 18683 / 1980 / Ss-1)</name>
    <name type="common">White mold</name>
    <name type="synonym">Whetzelinia sclerotiorum</name>
    <dbReference type="NCBI Taxonomy" id="665079"/>
    <lineage>
        <taxon>Eukaryota</taxon>
        <taxon>Fungi</taxon>
        <taxon>Dikarya</taxon>
        <taxon>Ascomycota</taxon>
        <taxon>Pezizomycotina</taxon>
        <taxon>Leotiomycetes</taxon>
        <taxon>Helotiales</taxon>
        <taxon>Sclerotiniaceae</taxon>
        <taxon>Sclerotinia</taxon>
    </lineage>
</organism>
<proteinExistence type="predicted"/>
<name>A7E6E4_SCLS1</name>
<evidence type="ECO:0000313" key="2">
    <source>
        <dbReference type="Proteomes" id="UP000001312"/>
    </source>
</evidence>
<dbReference type="RefSeq" id="XP_001598780.1">
    <property type="nucleotide sequence ID" value="XM_001598730.1"/>
</dbReference>
<reference evidence="2" key="1">
    <citation type="journal article" date="2011" name="PLoS Genet.">
        <title>Genomic analysis of the necrotrophic fungal pathogens Sclerotinia sclerotiorum and Botrytis cinerea.</title>
        <authorList>
            <person name="Amselem J."/>
            <person name="Cuomo C.A."/>
            <person name="van Kan J.A."/>
            <person name="Viaud M."/>
            <person name="Benito E.P."/>
            <person name="Couloux A."/>
            <person name="Coutinho P.M."/>
            <person name="de Vries R.P."/>
            <person name="Dyer P.S."/>
            <person name="Fillinger S."/>
            <person name="Fournier E."/>
            <person name="Gout L."/>
            <person name="Hahn M."/>
            <person name="Kohn L."/>
            <person name="Lapalu N."/>
            <person name="Plummer K.M."/>
            <person name="Pradier J.M."/>
            <person name="Quevillon E."/>
            <person name="Sharon A."/>
            <person name="Simon A."/>
            <person name="ten Have A."/>
            <person name="Tudzynski B."/>
            <person name="Tudzynski P."/>
            <person name="Wincker P."/>
            <person name="Andrew M."/>
            <person name="Anthouard V."/>
            <person name="Beever R.E."/>
            <person name="Beffa R."/>
            <person name="Benoit I."/>
            <person name="Bouzid O."/>
            <person name="Brault B."/>
            <person name="Chen Z."/>
            <person name="Choquer M."/>
            <person name="Collemare J."/>
            <person name="Cotton P."/>
            <person name="Danchin E.G."/>
            <person name="Da Silva C."/>
            <person name="Gautier A."/>
            <person name="Giraud C."/>
            <person name="Giraud T."/>
            <person name="Gonzalez C."/>
            <person name="Grossetete S."/>
            <person name="Guldener U."/>
            <person name="Henrissat B."/>
            <person name="Howlett B.J."/>
            <person name="Kodira C."/>
            <person name="Kretschmer M."/>
            <person name="Lappartient A."/>
            <person name="Leroch M."/>
            <person name="Levis C."/>
            <person name="Mauceli E."/>
            <person name="Neuveglise C."/>
            <person name="Oeser B."/>
            <person name="Pearson M."/>
            <person name="Poulain J."/>
            <person name="Poussereau N."/>
            <person name="Quesneville H."/>
            <person name="Rascle C."/>
            <person name="Schumacher J."/>
            <person name="Segurens B."/>
            <person name="Sexton A."/>
            <person name="Silva E."/>
            <person name="Sirven C."/>
            <person name="Soanes D.M."/>
            <person name="Talbot N.J."/>
            <person name="Templeton M."/>
            <person name="Yandava C."/>
            <person name="Yarden O."/>
            <person name="Zeng Q."/>
            <person name="Rollins J.A."/>
            <person name="Lebrun M.H."/>
            <person name="Dickman M."/>
        </authorList>
    </citation>
    <scope>NUCLEOTIDE SEQUENCE [LARGE SCALE GENOMIC DNA]</scope>
    <source>
        <strain evidence="2">ATCC 18683 / 1980 / Ss-1</strain>
    </source>
</reference>
<protein>
    <submittedName>
        <fullName evidence="1">Uncharacterized protein</fullName>
    </submittedName>
</protein>
<evidence type="ECO:0000313" key="1">
    <source>
        <dbReference type="EMBL" id="EDN91466.1"/>
    </source>
</evidence>
<dbReference type="InParanoid" id="A7E6E4"/>
<accession>A7E6E4</accession>
<sequence>MRSSNTDIISQSLALCSAMTSYNSQKTLCASENSCWNSGSKESSSEFDQKRDDCLEREKVLEGKPDYVGQIIQRMADSYLHTIVAMNSHCQAIA</sequence>
<dbReference type="HOGENOM" id="CLU_2387501_0_0_1"/>
<keyword evidence="2" id="KW-1185">Reference proteome</keyword>
<dbReference type="GeneID" id="5495023"/>
<dbReference type="KEGG" id="ssl:SS1G_00869"/>
<dbReference type="AlphaFoldDB" id="A7E6E4"/>
<dbReference type="Proteomes" id="UP000001312">
    <property type="component" value="Unassembled WGS sequence"/>
</dbReference>
<dbReference type="EMBL" id="CH476621">
    <property type="protein sequence ID" value="EDN91466.1"/>
    <property type="molecule type" value="Genomic_DNA"/>
</dbReference>